<dbReference type="Proteomes" id="UP001202328">
    <property type="component" value="Unassembled WGS sequence"/>
</dbReference>
<evidence type="ECO:0000313" key="1">
    <source>
        <dbReference type="EMBL" id="KAI3898632.1"/>
    </source>
</evidence>
<proteinExistence type="predicted"/>
<dbReference type="EMBL" id="JAJJMB010011819">
    <property type="protein sequence ID" value="KAI3898632.1"/>
    <property type="molecule type" value="Genomic_DNA"/>
</dbReference>
<evidence type="ECO:0000313" key="2">
    <source>
        <dbReference type="Proteomes" id="UP001202328"/>
    </source>
</evidence>
<feature type="non-terminal residue" evidence="1">
    <location>
        <position position="83"/>
    </location>
</feature>
<dbReference type="AlphaFoldDB" id="A0AAD4SCF0"/>
<comment type="caution">
    <text evidence="1">The sequence shown here is derived from an EMBL/GenBank/DDBJ whole genome shotgun (WGS) entry which is preliminary data.</text>
</comment>
<reference evidence="1" key="1">
    <citation type="submission" date="2022-04" db="EMBL/GenBank/DDBJ databases">
        <title>A functionally conserved STORR gene fusion in Papaver species that diverged 16.8 million years ago.</title>
        <authorList>
            <person name="Catania T."/>
        </authorList>
    </citation>
    <scope>NUCLEOTIDE SEQUENCE</scope>
    <source>
        <strain evidence="1">S-188037</strain>
    </source>
</reference>
<organism evidence="1 2">
    <name type="scientific">Papaver atlanticum</name>
    <dbReference type="NCBI Taxonomy" id="357466"/>
    <lineage>
        <taxon>Eukaryota</taxon>
        <taxon>Viridiplantae</taxon>
        <taxon>Streptophyta</taxon>
        <taxon>Embryophyta</taxon>
        <taxon>Tracheophyta</taxon>
        <taxon>Spermatophyta</taxon>
        <taxon>Magnoliopsida</taxon>
        <taxon>Ranunculales</taxon>
        <taxon>Papaveraceae</taxon>
        <taxon>Papaveroideae</taxon>
        <taxon>Papaver</taxon>
    </lineage>
</organism>
<sequence length="83" mass="9410">MGRVIESEALKNLLKQKNGVGPVTFLQNFIQEINANMGDKITKDEPERKLKDAAKDESDPQHFVILFAMWLCTMFFFTDSGAT</sequence>
<keyword evidence="2" id="KW-1185">Reference proteome</keyword>
<accession>A0AAD4SCF0</accession>
<protein>
    <submittedName>
        <fullName evidence="1">Uncharacterized protein</fullName>
    </submittedName>
</protein>
<name>A0AAD4SCF0_9MAGN</name>
<gene>
    <name evidence="1" type="ORF">MKW98_000745</name>
</gene>